<sequence length="307" mass="34256">MAEMFNILLTVVVPIFLMTALGYVLQKRVKLDLRTLAKLNINVFVPGFIFAKFYKADLAVNLLFSIVIFFIIYIVMLYIVAFVLAKMQNLDKGKETTLTNSVLFFNSGNYGAPLNDIVFKSDPLAMSAQVIVLTLQNVFTFTYGVFAIQSVQLGKLKALLNYFKMPIIYALLLAIILNYNHIPIPEFLWTTVSYLSDAMIAVALILLGAQIANIKLNFKWSSSYIYIFIRLVVGPAIALVIIKCMGLDGIIAQTLFIASAMPTSVNSSVIAQEYDNYPELAAELVFMSTLFSSISVVIVIYLSHIIF</sequence>
<feature type="transmembrane region" description="Helical" evidence="8">
    <location>
        <begin position="6"/>
        <end position="25"/>
    </location>
</feature>
<organism evidence="9 10">
    <name type="scientific">Mammaliicoccus vitulinus</name>
    <dbReference type="NCBI Taxonomy" id="71237"/>
    <lineage>
        <taxon>Bacteria</taxon>
        <taxon>Bacillati</taxon>
        <taxon>Bacillota</taxon>
        <taxon>Bacilli</taxon>
        <taxon>Bacillales</taxon>
        <taxon>Staphylococcaceae</taxon>
        <taxon>Mammaliicoccus</taxon>
    </lineage>
</organism>
<dbReference type="Pfam" id="PF03547">
    <property type="entry name" value="Mem_trans"/>
    <property type="match status" value="1"/>
</dbReference>
<feature type="transmembrane region" description="Helical" evidence="8">
    <location>
        <begin position="224"/>
        <end position="242"/>
    </location>
</feature>
<evidence type="ECO:0000256" key="3">
    <source>
        <dbReference type="ARBA" id="ARBA00022448"/>
    </source>
</evidence>
<dbReference type="EMBL" id="PZFK01000002">
    <property type="protein sequence ID" value="PTI30918.1"/>
    <property type="molecule type" value="Genomic_DNA"/>
</dbReference>
<comment type="subcellular location">
    <subcellularLocation>
        <location evidence="1">Cell membrane</location>
        <topology evidence="1">Multi-pass membrane protein</topology>
    </subcellularLocation>
</comment>
<evidence type="ECO:0000256" key="7">
    <source>
        <dbReference type="ARBA" id="ARBA00023136"/>
    </source>
</evidence>
<proteinExistence type="inferred from homology"/>
<dbReference type="InterPro" id="IPR004776">
    <property type="entry name" value="Mem_transp_PIN-like"/>
</dbReference>
<feature type="transmembrane region" description="Helical" evidence="8">
    <location>
        <begin position="284"/>
        <end position="302"/>
    </location>
</feature>
<evidence type="ECO:0000313" key="10">
    <source>
        <dbReference type="Proteomes" id="UP000241209"/>
    </source>
</evidence>
<feature type="transmembrane region" description="Helical" evidence="8">
    <location>
        <begin position="130"/>
        <end position="150"/>
    </location>
</feature>
<dbReference type="AlphaFoldDB" id="A0A2T4PWR2"/>
<dbReference type="Gene3D" id="1.20.1530.20">
    <property type="match status" value="2"/>
</dbReference>
<evidence type="ECO:0000256" key="6">
    <source>
        <dbReference type="ARBA" id="ARBA00022989"/>
    </source>
</evidence>
<comment type="caution">
    <text evidence="9">The sequence shown here is derived from an EMBL/GenBank/DDBJ whole genome shotgun (WGS) entry which is preliminary data.</text>
</comment>
<dbReference type="GO" id="GO:0005886">
    <property type="term" value="C:plasma membrane"/>
    <property type="evidence" value="ECO:0007669"/>
    <property type="project" value="UniProtKB-SubCell"/>
</dbReference>
<feature type="transmembrane region" description="Helical" evidence="8">
    <location>
        <begin position="254"/>
        <end position="272"/>
    </location>
</feature>
<dbReference type="Proteomes" id="UP000241209">
    <property type="component" value="Unassembled WGS sequence"/>
</dbReference>
<gene>
    <name evidence="9" type="ORF">BU072_01165</name>
</gene>
<keyword evidence="3" id="KW-0813">Transport</keyword>
<keyword evidence="6 8" id="KW-1133">Transmembrane helix</keyword>
<dbReference type="STRING" id="1167632.GCA_000286335_02448"/>
<dbReference type="GeneID" id="64117542"/>
<evidence type="ECO:0000256" key="2">
    <source>
        <dbReference type="ARBA" id="ARBA00010145"/>
    </source>
</evidence>
<evidence type="ECO:0000256" key="5">
    <source>
        <dbReference type="ARBA" id="ARBA00022692"/>
    </source>
</evidence>
<evidence type="ECO:0000256" key="4">
    <source>
        <dbReference type="ARBA" id="ARBA00022475"/>
    </source>
</evidence>
<keyword evidence="4" id="KW-1003">Cell membrane</keyword>
<dbReference type="InterPro" id="IPR038770">
    <property type="entry name" value="Na+/solute_symporter_sf"/>
</dbReference>
<protein>
    <submittedName>
        <fullName evidence="9">AEC family transporter</fullName>
    </submittedName>
</protein>
<accession>A0A2T4PWR2</accession>
<evidence type="ECO:0000256" key="8">
    <source>
        <dbReference type="SAM" id="Phobius"/>
    </source>
</evidence>
<reference evidence="9 10" key="1">
    <citation type="journal article" date="2016" name="Front. Microbiol.">
        <title>Comprehensive Phylogenetic Analysis of Bovine Non-aureus Staphylococci Species Based on Whole-Genome Sequencing.</title>
        <authorList>
            <person name="Naushad S."/>
            <person name="Barkema H.W."/>
            <person name="Luby C."/>
            <person name="Condas L.A."/>
            <person name="Nobrega D.B."/>
            <person name="Carson D.A."/>
            <person name="De Buck J."/>
        </authorList>
    </citation>
    <scope>NUCLEOTIDE SEQUENCE [LARGE SCALE GENOMIC DNA]</scope>
    <source>
        <strain evidence="9 10">SNUC 2204</strain>
    </source>
</reference>
<name>A0A2T4PWR2_9STAP</name>
<evidence type="ECO:0000313" key="9">
    <source>
        <dbReference type="EMBL" id="PTI30918.1"/>
    </source>
</evidence>
<dbReference type="GO" id="GO:0055085">
    <property type="term" value="P:transmembrane transport"/>
    <property type="evidence" value="ECO:0007669"/>
    <property type="project" value="InterPro"/>
</dbReference>
<feature type="transmembrane region" description="Helical" evidence="8">
    <location>
        <begin position="162"/>
        <end position="180"/>
    </location>
</feature>
<feature type="transmembrane region" description="Helical" evidence="8">
    <location>
        <begin position="192"/>
        <end position="212"/>
    </location>
</feature>
<keyword evidence="5 8" id="KW-0812">Transmembrane</keyword>
<dbReference type="RefSeq" id="WP_016913104.1">
    <property type="nucleotide sequence ID" value="NZ_BMDF01000005.1"/>
</dbReference>
<keyword evidence="7 8" id="KW-0472">Membrane</keyword>
<evidence type="ECO:0000256" key="1">
    <source>
        <dbReference type="ARBA" id="ARBA00004651"/>
    </source>
</evidence>
<dbReference type="PANTHER" id="PTHR36838">
    <property type="entry name" value="AUXIN EFFLUX CARRIER FAMILY PROTEIN"/>
    <property type="match status" value="1"/>
</dbReference>
<comment type="similarity">
    <text evidence="2">Belongs to the auxin efflux carrier (TC 2.A.69) family.</text>
</comment>
<dbReference type="PANTHER" id="PTHR36838:SF1">
    <property type="entry name" value="SLR1864 PROTEIN"/>
    <property type="match status" value="1"/>
</dbReference>
<feature type="transmembrane region" description="Helical" evidence="8">
    <location>
        <begin position="60"/>
        <end position="85"/>
    </location>
</feature>